<evidence type="ECO:0000256" key="6">
    <source>
        <dbReference type="SAM" id="Phobius"/>
    </source>
</evidence>
<feature type="transmembrane region" description="Helical" evidence="6">
    <location>
        <begin position="294"/>
        <end position="316"/>
    </location>
</feature>
<evidence type="ECO:0000256" key="3">
    <source>
        <dbReference type="ARBA" id="ARBA00022989"/>
    </source>
</evidence>
<keyword evidence="3 6" id="KW-1133">Transmembrane helix</keyword>
<evidence type="ECO:0000256" key="2">
    <source>
        <dbReference type="ARBA" id="ARBA00022692"/>
    </source>
</evidence>
<feature type="region of interest" description="Disordered" evidence="5">
    <location>
        <begin position="78"/>
        <end position="101"/>
    </location>
</feature>
<organism evidence="7">
    <name type="scientific">Tanacetum cinerariifolium</name>
    <name type="common">Dalmatian daisy</name>
    <name type="synonym">Chrysanthemum cinerariifolium</name>
    <dbReference type="NCBI Taxonomy" id="118510"/>
    <lineage>
        <taxon>Eukaryota</taxon>
        <taxon>Viridiplantae</taxon>
        <taxon>Streptophyta</taxon>
        <taxon>Embryophyta</taxon>
        <taxon>Tracheophyta</taxon>
        <taxon>Spermatophyta</taxon>
        <taxon>Magnoliopsida</taxon>
        <taxon>eudicotyledons</taxon>
        <taxon>Gunneridae</taxon>
        <taxon>Pentapetalae</taxon>
        <taxon>asterids</taxon>
        <taxon>campanulids</taxon>
        <taxon>Asterales</taxon>
        <taxon>Asteraceae</taxon>
        <taxon>Asteroideae</taxon>
        <taxon>Anthemideae</taxon>
        <taxon>Anthemidinae</taxon>
        <taxon>Tanacetum</taxon>
    </lineage>
</organism>
<feature type="transmembrane region" description="Helical" evidence="6">
    <location>
        <begin position="328"/>
        <end position="347"/>
    </location>
</feature>
<evidence type="ECO:0000256" key="1">
    <source>
        <dbReference type="ARBA" id="ARBA00004141"/>
    </source>
</evidence>
<keyword evidence="4 6" id="KW-0472">Membrane</keyword>
<dbReference type="GO" id="GO:0016020">
    <property type="term" value="C:membrane"/>
    <property type="evidence" value="ECO:0007669"/>
    <property type="project" value="UniProtKB-SubCell"/>
</dbReference>
<comment type="subcellular location">
    <subcellularLocation>
        <location evidence="1">Membrane</location>
        <topology evidence="1">Multi-pass membrane protein</topology>
    </subcellularLocation>
</comment>
<dbReference type="EMBL" id="BKCJ010007297">
    <property type="protein sequence ID" value="GEU76524.1"/>
    <property type="molecule type" value="Genomic_DNA"/>
</dbReference>
<accession>A0A6L2MW63</accession>
<proteinExistence type="predicted"/>
<dbReference type="InterPro" id="IPR044772">
    <property type="entry name" value="NO3_transporter"/>
</dbReference>
<gene>
    <name evidence="7" type="ORF">Tci_048502</name>
</gene>
<reference evidence="7" key="1">
    <citation type="journal article" date="2019" name="Sci. Rep.">
        <title>Draft genome of Tanacetum cinerariifolium, the natural source of mosquito coil.</title>
        <authorList>
            <person name="Yamashiro T."/>
            <person name="Shiraishi A."/>
            <person name="Satake H."/>
            <person name="Nakayama K."/>
        </authorList>
    </citation>
    <scope>NUCLEOTIDE SEQUENCE</scope>
</reference>
<evidence type="ECO:0000256" key="5">
    <source>
        <dbReference type="SAM" id="MobiDB-lite"/>
    </source>
</evidence>
<dbReference type="AlphaFoldDB" id="A0A6L2MW63"/>
<evidence type="ECO:0000313" key="7">
    <source>
        <dbReference type="EMBL" id="GEU76524.1"/>
    </source>
</evidence>
<evidence type="ECO:0000256" key="4">
    <source>
        <dbReference type="ARBA" id="ARBA00023136"/>
    </source>
</evidence>
<name>A0A6L2MW63_TANCI</name>
<protein>
    <submittedName>
        <fullName evidence="7">High affinity nitrate transporter 2.4-like</fullName>
    </submittedName>
</protein>
<sequence>MKLIWTLRRNKICYAVKSMSGSWCASCKVFGHVQEECPKTIGSGATKNLKKTSQTPKGISVGQKMGFKPTKQVYQHVSKKSTANISGNKKNNAEPTNKVSKSNSFEVLTSVENNVELGTNGETTNLVSQEANSSGSSFWNVDSSSLSNTIIEKINKIEKLIIDEKVTLLDDEGKPLVDYSGDYDSEDEVASVDNEMASFLAKKDGYGTQSLLEQWRESYKNDDYEYDPYDDDMYEGHNIPEKLQAICDCLDIRDMGLCVDIWIFNGRASVLEYFYDRSTSRLYGIIPFVSRRSLGIVSGLTGAGGNVGGGLTQLLFFSGTRFSTASGLMWMGVLTVALTMSVAFIHFPQWGSMFLPATKNEKYNEEYYYSMEYSEVEREMGLHVGSMKFAENSLAERGRRLVAAVSETPSNTTSQLQV</sequence>
<dbReference type="GO" id="GO:0015112">
    <property type="term" value="F:nitrate transmembrane transporter activity"/>
    <property type="evidence" value="ECO:0007669"/>
    <property type="project" value="InterPro"/>
</dbReference>
<dbReference type="PANTHER" id="PTHR23515">
    <property type="entry name" value="HIGH-AFFINITY NITRATE TRANSPORTER 2.3"/>
    <property type="match status" value="1"/>
</dbReference>
<comment type="caution">
    <text evidence="7">The sequence shown here is derived from an EMBL/GenBank/DDBJ whole genome shotgun (WGS) entry which is preliminary data.</text>
</comment>
<keyword evidence="2 6" id="KW-0812">Transmembrane</keyword>